<keyword evidence="3" id="KW-1185">Reference proteome</keyword>
<keyword evidence="1" id="KW-0472">Membrane</keyword>
<evidence type="ECO:0000313" key="2">
    <source>
        <dbReference type="EMBL" id="KAE8147747.1"/>
    </source>
</evidence>
<protein>
    <submittedName>
        <fullName evidence="2">Uncharacterized protein</fullName>
    </submittedName>
</protein>
<dbReference type="Proteomes" id="UP000325780">
    <property type="component" value="Unassembled WGS sequence"/>
</dbReference>
<dbReference type="EMBL" id="ML742192">
    <property type="protein sequence ID" value="KAE8147747.1"/>
    <property type="molecule type" value="Genomic_DNA"/>
</dbReference>
<gene>
    <name evidence="2" type="ORF">BDV25DRAFT_159673</name>
</gene>
<keyword evidence="1" id="KW-1133">Transmembrane helix</keyword>
<keyword evidence="1" id="KW-0812">Transmembrane</keyword>
<evidence type="ECO:0000256" key="1">
    <source>
        <dbReference type="SAM" id="Phobius"/>
    </source>
</evidence>
<accession>A0A5N6TN84</accession>
<evidence type="ECO:0000313" key="3">
    <source>
        <dbReference type="Proteomes" id="UP000325780"/>
    </source>
</evidence>
<organism evidence="2 3">
    <name type="scientific">Aspergillus avenaceus</name>
    <dbReference type="NCBI Taxonomy" id="36643"/>
    <lineage>
        <taxon>Eukaryota</taxon>
        <taxon>Fungi</taxon>
        <taxon>Dikarya</taxon>
        <taxon>Ascomycota</taxon>
        <taxon>Pezizomycotina</taxon>
        <taxon>Eurotiomycetes</taxon>
        <taxon>Eurotiomycetidae</taxon>
        <taxon>Eurotiales</taxon>
        <taxon>Aspergillaceae</taxon>
        <taxon>Aspergillus</taxon>
        <taxon>Aspergillus subgen. Circumdati</taxon>
    </lineage>
</organism>
<sequence length="72" mass="8340">MRGSNDSSKVQCMPSFLFLLFSFPFLFCLPLFLYSGNTRRNFLTNLKDGTDHRLTTLPDLSMMMMSVYRTSV</sequence>
<feature type="transmembrane region" description="Helical" evidence="1">
    <location>
        <begin position="15"/>
        <end position="34"/>
    </location>
</feature>
<reference evidence="2 3" key="1">
    <citation type="submission" date="2019-04" db="EMBL/GenBank/DDBJ databases">
        <title>Friends and foes A comparative genomics study of 23 Aspergillus species from section Flavi.</title>
        <authorList>
            <consortium name="DOE Joint Genome Institute"/>
            <person name="Kjaerbolling I."/>
            <person name="Vesth T."/>
            <person name="Frisvad J.C."/>
            <person name="Nybo J.L."/>
            <person name="Theobald S."/>
            <person name="Kildgaard S."/>
            <person name="Isbrandt T."/>
            <person name="Kuo A."/>
            <person name="Sato A."/>
            <person name="Lyhne E.K."/>
            <person name="Kogle M.E."/>
            <person name="Wiebenga A."/>
            <person name="Kun R.S."/>
            <person name="Lubbers R.J."/>
            <person name="Makela M.R."/>
            <person name="Barry K."/>
            <person name="Chovatia M."/>
            <person name="Clum A."/>
            <person name="Daum C."/>
            <person name="Haridas S."/>
            <person name="He G."/>
            <person name="LaButti K."/>
            <person name="Lipzen A."/>
            <person name="Mondo S."/>
            <person name="Riley R."/>
            <person name="Salamov A."/>
            <person name="Simmons B.A."/>
            <person name="Magnuson J.K."/>
            <person name="Henrissat B."/>
            <person name="Mortensen U.H."/>
            <person name="Larsen T.O."/>
            <person name="Devries R.P."/>
            <person name="Grigoriev I.V."/>
            <person name="Machida M."/>
            <person name="Baker S.E."/>
            <person name="Andersen M.R."/>
        </authorList>
    </citation>
    <scope>NUCLEOTIDE SEQUENCE [LARGE SCALE GENOMIC DNA]</scope>
    <source>
        <strain evidence="2 3">IBT 18842</strain>
    </source>
</reference>
<dbReference type="AlphaFoldDB" id="A0A5N6TN84"/>
<feature type="non-terminal residue" evidence="2">
    <location>
        <position position="72"/>
    </location>
</feature>
<proteinExistence type="predicted"/>
<name>A0A5N6TN84_ASPAV</name>